<name>A0A226WT12_CABSO</name>
<accession>A0A226WT12</accession>
<feature type="coiled-coil region" evidence="2">
    <location>
        <begin position="184"/>
        <end position="225"/>
    </location>
</feature>
<evidence type="ECO:0000256" key="2">
    <source>
        <dbReference type="SAM" id="Coils"/>
    </source>
</evidence>
<protein>
    <submittedName>
        <fullName evidence="4">Cell division protein FtsL</fullName>
    </submittedName>
</protein>
<evidence type="ECO:0000313" key="4">
    <source>
        <dbReference type="EMBL" id="OXC74311.1"/>
    </source>
</evidence>
<sequence length="450" mass="48819">MQSVPPFRLARTPSTESTSAAGAYTGAHAGAADACCAPTDAELRSPRRRARLSDLDSHLHCSVIGTCLSTNELRKLVPKFTDLDRQHATDLEIHHAAVELAIEGGTGAKALQKALDARYSGAVRRFEAAKNPEALLALWKDALKSGDIPPAYWALMTHPEAVMSVRQTAFGDLHMLSHLVGAANRADIRRLVALEEENAALKDKMERQQNKLLELTTERDASLSQLSAHVAELSAKADRTPDTSEAGLEAEVQALREALAARDERLAIHTSRRETAEQRALDEQRHAQTLSQRLDDTIAMLNVVQAECNALEQALVAQGSETGSKTDDLTNLSGKRVVYVGGRPGSNAALRQLVESAGGDFVVHDGGIEDRKGMFAAALPRADIVVFPVDCIDHDSMHLLKRVCDRHQVDYHPLRTASVASFVELMTRLGRASPQPGNTPPASRFCLRHG</sequence>
<reference evidence="5" key="1">
    <citation type="submission" date="2017-01" db="EMBL/GenBank/DDBJ databases">
        <title>Genome Analysis of Deinococcus marmoris KOPRI26562.</title>
        <authorList>
            <person name="Kim J.H."/>
            <person name="Oh H.-M."/>
        </authorList>
    </citation>
    <scope>NUCLEOTIDE SEQUENCE [LARGE SCALE GENOMIC DNA]</scope>
    <source>
        <strain evidence="5">PAMC 26633</strain>
    </source>
</reference>
<feature type="region of interest" description="Disordered" evidence="3">
    <location>
        <begin position="430"/>
        <end position="450"/>
    </location>
</feature>
<dbReference type="Pfam" id="PF10087">
    <property type="entry name" value="DUF2325"/>
    <property type="match status" value="1"/>
</dbReference>
<comment type="similarity">
    <text evidence="1">Belongs to the UPF0751 family.</text>
</comment>
<evidence type="ECO:0000256" key="3">
    <source>
        <dbReference type="SAM" id="MobiDB-lite"/>
    </source>
</evidence>
<dbReference type="GO" id="GO:0051301">
    <property type="term" value="P:cell division"/>
    <property type="evidence" value="ECO:0007669"/>
    <property type="project" value="UniProtKB-KW"/>
</dbReference>
<keyword evidence="4" id="KW-0132">Cell division</keyword>
<dbReference type="AlphaFoldDB" id="A0A226WT12"/>
<evidence type="ECO:0000256" key="1">
    <source>
        <dbReference type="ARBA" id="ARBA00007189"/>
    </source>
</evidence>
<feature type="region of interest" description="Disordered" evidence="3">
    <location>
        <begin position="1"/>
        <end position="20"/>
    </location>
</feature>
<keyword evidence="4" id="KW-0131">Cell cycle</keyword>
<gene>
    <name evidence="4" type="ORF">BSU04_32670</name>
</gene>
<organism evidence="4 5">
    <name type="scientific">Caballeronia sordidicola</name>
    <name type="common">Burkholderia sordidicola</name>
    <dbReference type="NCBI Taxonomy" id="196367"/>
    <lineage>
        <taxon>Bacteria</taxon>
        <taxon>Pseudomonadati</taxon>
        <taxon>Pseudomonadota</taxon>
        <taxon>Betaproteobacteria</taxon>
        <taxon>Burkholderiales</taxon>
        <taxon>Burkholderiaceae</taxon>
        <taxon>Caballeronia</taxon>
    </lineage>
</organism>
<dbReference type="InterPro" id="IPR016772">
    <property type="entry name" value="UCP020408"/>
</dbReference>
<dbReference type="EMBL" id="MTHB01000223">
    <property type="protein sequence ID" value="OXC74311.1"/>
    <property type="molecule type" value="Genomic_DNA"/>
</dbReference>
<evidence type="ECO:0000313" key="5">
    <source>
        <dbReference type="Proteomes" id="UP000214720"/>
    </source>
</evidence>
<proteinExistence type="inferred from homology"/>
<keyword evidence="2" id="KW-0175">Coiled coil</keyword>
<dbReference type="Proteomes" id="UP000214720">
    <property type="component" value="Unassembled WGS sequence"/>
</dbReference>
<comment type="caution">
    <text evidence="4">The sequence shown here is derived from an EMBL/GenBank/DDBJ whole genome shotgun (WGS) entry which is preliminary data.</text>
</comment>